<dbReference type="PANTHER" id="PTHR41775:SF1">
    <property type="entry name" value="PEPTIDASE M6-LIKE DOMAIN-CONTAINING PROTEIN"/>
    <property type="match status" value="1"/>
</dbReference>
<dbReference type="GO" id="GO:0008237">
    <property type="term" value="F:metallopeptidase activity"/>
    <property type="evidence" value="ECO:0007669"/>
    <property type="project" value="UniProtKB-KW"/>
</dbReference>
<comment type="caution">
    <text evidence="2">The sequence shown here is derived from an EMBL/GenBank/DDBJ whole genome shotgun (WGS) entry which is preliminary data.</text>
</comment>
<dbReference type="AlphaFoldDB" id="A0A7W7LQQ6"/>
<evidence type="ECO:0000313" key="3">
    <source>
        <dbReference type="Proteomes" id="UP000556084"/>
    </source>
</evidence>
<protein>
    <submittedName>
        <fullName evidence="2">M6 family metalloprotease-like protein</fullName>
    </submittedName>
</protein>
<dbReference type="GO" id="GO:0006508">
    <property type="term" value="P:proteolysis"/>
    <property type="evidence" value="ECO:0007669"/>
    <property type="project" value="UniProtKB-KW"/>
</dbReference>
<feature type="signal peptide" evidence="1">
    <location>
        <begin position="1"/>
        <end position="24"/>
    </location>
</feature>
<dbReference type="PANTHER" id="PTHR41775">
    <property type="entry name" value="SECRETED PROTEIN-RELATED"/>
    <property type="match status" value="1"/>
</dbReference>
<sequence>MKTLAITVAAATAFALAGPVPSEAGETVAGTAAAGLPAAALRQVPAARHPSGPCALHTLTDNVSEGARTPGGYAPSSGTVRAVTFFIDFPDAPAETSPRQRYAEFFPAVADYYRASSYGRLDYRSTPVLRWIRMSRPYAAYGIARGTPFDVTRDDGYHAIAKEILAAVDDTVDFRRYDLINVLATPNAGPPATQDVRSVTFAGASTGLETDDGVPFRNVSFIWSRQTGESPFRVLNHENAHSFGLPDLYDTGHNRAVRTPVGHWDPMDEDWGPSNDFLAWHKWKLGWLTPSQVRCVTSVGTRTYALSPTSVRGGPKLIVVPLSPTRAITLEARAPGRLDHTVCRPGVLITTVATDLSPGTAPVRAADATPGSTGCYTTDANVTPALTDATFRTGQRFTTADVEVTVGARTPSGTWHITLTRRPATG</sequence>
<name>A0A7W7LQQ6_9ACTN</name>
<evidence type="ECO:0000256" key="1">
    <source>
        <dbReference type="SAM" id="SignalP"/>
    </source>
</evidence>
<keyword evidence="3" id="KW-1185">Reference proteome</keyword>
<dbReference type="NCBIfam" id="TIGR03296">
    <property type="entry name" value="M6dom_TIGR03296"/>
    <property type="match status" value="1"/>
</dbReference>
<accession>A0A7W7LQQ6</accession>
<dbReference type="InterPro" id="IPR008757">
    <property type="entry name" value="Peptidase_M6-like_domain"/>
</dbReference>
<evidence type="ECO:0000313" key="2">
    <source>
        <dbReference type="EMBL" id="MBB4894683.1"/>
    </source>
</evidence>
<dbReference type="Proteomes" id="UP000556084">
    <property type="component" value="Unassembled WGS sequence"/>
</dbReference>
<keyword evidence="2" id="KW-0378">Hydrolase</keyword>
<reference evidence="2 3" key="1">
    <citation type="submission" date="2020-08" db="EMBL/GenBank/DDBJ databases">
        <title>Genomic Encyclopedia of Type Strains, Phase III (KMG-III): the genomes of soil and plant-associated and newly described type strains.</title>
        <authorList>
            <person name="Whitman W."/>
        </authorList>
    </citation>
    <scope>NUCLEOTIDE SEQUENCE [LARGE SCALE GENOMIC DNA]</scope>
    <source>
        <strain evidence="2 3">CECT 3266</strain>
    </source>
</reference>
<proteinExistence type="predicted"/>
<dbReference type="RefSeq" id="WP_184350449.1">
    <property type="nucleotide sequence ID" value="NZ_JACHJH010000005.1"/>
</dbReference>
<organism evidence="2 3">
    <name type="scientific">Streptomyces olivoverticillatus</name>
    <dbReference type="NCBI Taxonomy" id="66427"/>
    <lineage>
        <taxon>Bacteria</taxon>
        <taxon>Bacillati</taxon>
        <taxon>Actinomycetota</taxon>
        <taxon>Actinomycetes</taxon>
        <taxon>Kitasatosporales</taxon>
        <taxon>Streptomycetaceae</taxon>
        <taxon>Streptomyces</taxon>
    </lineage>
</organism>
<keyword evidence="2" id="KW-0482">Metalloprotease</keyword>
<gene>
    <name evidence="2" type="ORF">FHS39_003741</name>
</gene>
<keyword evidence="2" id="KW-0645">Protease</keyword>
<dbReference type="EMBL" id="JACHJH010000005">
    <property type="protein sequence ID" value="MBB4894683.1"/>
    <property type="molecule type" value="Genomic_DNA"/>
</dbReference>
<feature type="chain" id="PRO_5030942596" evidence="1">
    <location>
        <begin position="25"/>
        <end position="426"/>
    </location>
</feature>
<keyword evidence="1" id="KW-0732">Signal</keyword>